<name>A0ACC0AE21_CATRO</name>
<evidence type="ECO:0000313" key="2">
    <source>
        <dbReference type="Proteomes" id="UP001060085"/>
    </source>
</evidence>
<dbReference type="EMBL" id="CM044706">
    <property type="protein sequence ID" value="KAI5659188.1"/>
    <property type="molecule type" value="Genomic_DNA"/>
</dbReference>
<gene>
    <name evidence="1" type="ORF">M9H77_27981</name>
</gene>
<evidence type="ECO:0000313" key="1">
    <source>
        <dbReference type="EMBL" id="KAI5659188.1"/>
    </source>
</evidence>
<proteinExistence type="predicted"/>
<organism evidence="1 2">
    <name type="scientific">Catharanthus roseus</name>
    <name type="common">Madagascar periwinkle</name>
    <name type="synonym">Vinca rosea</name>
    <dbReference type="NCBI Taxonomy" id="4058"/>
    <lineage>
        <taxon>Eukaryota</taxon>
        <taxon>Viridiplantae</taxon>
        <taxon>Streptophyta</taxon>
        <taxon>Embryophyta</taxon>
        <taxon>Tracheophyta</taxon>
        <taxon>Spermatophyta</taxon>
        <taxon>Magnoliopsida</taxon>
        <taxon>eudicotyledons</taxon>
        <taxon>Gunneridae</taxon>
        <taxon>Pentapetalae</taxon>
        <taxon>asterids</taxon>
        <taxon>lamiids</taxon>
        <taxon>Gentianales</taxon>
        <taxon>Apocynaceae</taxon>
        <taxon>Rauvolfioideae</taxon>
        <taxon>Vinceae</taxon>
        <taxon>Catharanthinae</taxon>
        <taxon>Catharanthus</taxon>
    </lineage>
</organism>
<reference evidence="2" key="1">
    <citation type="journal article" date="2023" name="Nat. Plants">
        <title>Single-cell RNA sequencing provides a high-resolution roadmap for understanding the multicellular compartmentation of specialized metabolism.</title>
        <authorList>
            <person name="Sun S."/>
            <person name="Shen X."/>
            <person name="Li Y."/>
            <person name="Li Y."/>
            <person name="Wang S."/>
            <person name="Li R."/>
            <person name="Zhang H."/>
            <person name="Shen G."/>
            <person name="Guo B."/>
            <person name="Wei J."/>
            <person name="Xu J."/>
            <person name="St-Pierre B."/>
            <person name="Chen S."/>
            <person name="Sun C."/>
        </authorList>
    </citation>
    <scope>NUCLEOTIDE SEQUENCE [LARGE SCALE GENOMIC DNA]</scope>
</reference>
<sequence>MATTAAESSDWDEIEEAERYLLSCMFEEATSLASSIIKKLRENSVENNRVENDCADDLDDMFEAAGMVLVQSMKESGRTLDILKELKLLFGSVIAIPAQVFLTGVCFQISEGLSSDFHEYLVEFLNNWRYLEQEQRFSADATVAQKEGIGKELSLGVDGYLNMVEIYVITYLGTVTKEIDLAISWVENAKIPEEKRQDFLRRLHSMNAPKTTSSSQASFTNSTSIEEHNLHSRPSHDLESGMLVNGEDSVKETVLKLSGQRAPCLWWFRTFTLKFGNYRLVLSNGNVFLGCLFLLICIIYRRKQASLKRFVRKQALSIKKGLMDIWQLAFSYQVNPLAAV</sequence>
<keyword evidence="2" id="KW-1185">Reference proteome</keyword>
<protein>
    <submittedName>
        <fullName evidence="1">Uncharacterized protein</fullName>
    </submittedName>
</protein>
<dbReference type="Proteomes" id="UP001060085">
    <property type="component" value="Linkage Group LG06"/>
</dbReference>
<comment type="caution">
    <text evidence="1">The sequence shown here is derived from an EMBL/GenBank/DDBJ whole genome shotgun (WGS) entry which is preliminary data.</text>
</comment>
<accession>A0ACC0AE21</accession>